<dbReference type="AlphaFoldDB" id="A0A8H5FVL4"/>
<feature type="transmembrane region" description="Helical" evidence="1">
    <location>
        <begin position="109"/>
        <end position="128"/>
    </location>
</feature>
<organism evidence="2 3">
    <name type="scientific">Collybiopsis confluens</name>
    <dbReference type="NCBI Taxonomy" id="2823264"/>
    <lineage>
        <taxon>Eukaryota</taxon>
        <taxon>Fungi</taxon>
        <taxon>Dikarya</taxon>
        <taxon>Basidiomycota</taxon>
        <taxon>Agaricomycotina</taxon>
        <taxon>Agaricomycetes</taxon>
        <taxon>Agaricomycetidae</taxon>
        <taxon>Agaricales</taxon>
        <taxon>Marasmiineae</taxon>
        <taxon>Omphalotaceae</taxon>
        <taxon>Collybiopsis</taxon>
    </lineage>
</organism>
<proteinExistence type="predicted"/>
<feature type="transmembrane region" description="Helical" evidence="1">
    <location>
        <begin position="7"/>
        <end position="33"/>
    </location>
</feature>
<feature type="transmembrane region" description="Helical" evidence="1">
    <location>
        <begin position="140"/>
        <end position="158"/>
    </location>
</feature>
<evidence type="ECO:0000256" key="1">
    <source>
        <dbReference type="SAM" id="Phobius"/>
    </source>
</evidence>
<protein>
    <submittedName>
        <fullName evidence="2">Uncharacterized protein</fullName>
    </submittedName>
</protein>
<reference evidence="2 3" key="1">
    <citation type="journal article" date="2020" name="ISME J.">
        <title>Uncovering the hidden diversity of litter-decomposition mechanisms in mushroom-forming fungi.</title>
        <authorList>
            <person name="Floudas D."/>
            <person name="Bentzer J."/>
            <person name="Ahren D."/>
            <person name="Johansson T."/>
            <person name="Persson P."/>
            <person name="Tunlid A."/>
        </authorList>
    </citation>
    <scope>NUCLEOTIDE SEQUENCE [LARGE SCALE GENOMIC DNA]</scope>
    <source>
        <strain evidence="2 3">CBS 406.79</strain>
    </source>
</reference>
<feature type="transmembrane region" description="Helical" evidence="1">
    <location>
        <begin position="203"/>
        <end position="221"/>
    </location>
</feature>
<name>A0A8H5FVL4_9AGAR</name>
<keyword evidence="1" id="KW-0812">Transmembrane</keyword>
<dbReference type="Proteomes" id="UP000518752">
    <property type="component" value="Unassembled WGS sequence"/>
</dbReference>
<keyword evidence="3" id="KW-1185">Reference proteome</keyword>
<gene>
    <name evidence="2" type="ORF">D9757_013722</name>
</gene>
<dbReference type="EMBL" id="JAACJN010000295">
    <property type="protein sequence ID" value="KAF5350352.1"/>
    <property type="molecule type" value="Genomic_DNA"/>
</dbReference>
<keyword evidence="1" id="KW-1133">Transmembrane helix</keyword>
<feature type="transmembrane region" description="Helical" evidence="1">
    <location>
        <begin position="53"/>
        <end position="76"/>
    </location>
</feature>
<evidence type="ECO:0000313" key="3">
    <source>
        <dbReference type="Proteomes" id="UP000518752"/>
    </source>
</evidence>
<keyword evidence="1" id="KW-0472">Membrane</keyword>
<evidence type="ECO:0000313" key="2">
    <source>
        <dbReference type="EMBL" id="KAF5350352.1"/>
    </source>
</evidence>
<accession>A0A8H5FVL4</accession>
<comment type="caution">
    <text evidence="2">The sequence shown here is derived from an EMBL/GenBank/DDBJ whole genome shotgun (WGS) entry which is preliminary data.</text>
</comment>
<sequence>MFSRDVFWWILPCFLGPSALLLAIYIGLLIGYGAILLLEDVFGGGNSVGYTAFLLYCVLLAIPSAIACFAMVFVILHKIYGIDIYQLSRRRLFHYLVLKNKREIRIKSFVFTIGELFWSVLGLAFALFSTGRGWKHNSTSVNVSGIGIALVSFLRGFVHANRSTRNARRFGYTLLDPGPNELDQEDVSSSLERTIRWARRRGTWSQWILTLLAVVLGSISTEGGWSNNSNLVNAAGLGAILIPIG</sequence>